<evidence type="ECO:0000313" key="5">
    <source>
        <dbReference type="Proteomes" id="UP000299102"/>
    </source>
</evidence>
<comment type="caution">
    <text evidence="4">The sequence shown here is derived from an EMBL/GenBank/DDBJ whole genome shotgun (WGS) entry which is preliminary data.</text>
</comment>
<feature type="compositionally biased region" description="Acidic residues" evidence="1">
    <location>
        <begin position="379"/>
        <end position="396"/>
    </location>
</feature>
<dbReference type="OrthoDB" id="8196286at2759"/>
<protein>
    <recommendedName>
        <fullName evidence="3">Acyltransferase 3 domain-containing protein</fullName>
    </recommendedName>
</protein>
<dbReference type="GO" id="GO:0016747">
    <property type="term" value="F:acyltransferase activity, transferring groups other than amino-acyl groups"/>
    <property type="evidence" value="ECO:0007669"/>
    <property type="project" value="InterPro"/>
</dbReference>
<dbReference type="PANTHER" id="PTHR11161">
    <property type="entry name" value="O-ACYLTRANSFERASE"/>
    <property type="match status" value="1"/>
</dbReference>
<feature type="region of interest" description="Disordered" evidence="1">
    <location>
        <begin position="378"/>
        <end position="438"/>
    </location>
</feature>
<keyword evidence="2" id="KW-0472">Membrane</keyword>
<dbReference type="AlphaFoldDB" id="A0A4C1WB37"/>
<sequence length="438" mass="49195">MEGTWWSSKLIKDIEPNAVCVHCAAHNLNLVLNDAVRECAPQTHQLALDMQLSILAGFLVWLATSKPTTSKVLVIIMQVGAVYSRYSVVLEHRLTMLIYHGVSVSQLYRTARLSYTSTLHRCTPYLMGVVLGLSLNKPSNISMVTSIFCWVAAGLLWGAVWWAGVDSGAVTHRYSSASAARYAALAPLAVASSLALFIYAVHNGRHGSISRALSSRPIMVISRLSYALYLCQFIVFLTNAATVRTSSEFTVLSMFNVQEISAIFLASIILTLTLVLPMQSLNNYIFRPESASVKESETGESVKEPTTSAKMEEEKKAMEASVARTRSIIAHREVLEEIPEAEVEYEFQRENRDEGLEGILEEEEDEEMGEEEYGHRLEDEDMEILEGEDPGGDDDYWAERQAEFASRRHYVSNDDQELDDWEWTNNNGRNGTQYWHSR</sequence>
<dbReference type="EMBL" id="BGZK01000520">
    <property type="protein sequence ID" value="GBP48271.1"/>
    <property type="molecule type" value="Genomic_DNA"/>
</dbReference>
<dbReference type="PANTHER" id="PTHR11161:SF4">
    <property type="entry name" value="DROP DEAD"/>
    <property type="match status" value="1"/>
</dbReference>
<feature type="transmembrane region" description="Helical" evidence="2">
    <location>
        <begin position="221"/>
        <end position="240"/>
    </location>
</feature>
<name>A0A4C1WB37_EUMVA</name>
<feature type="transmembrane region" description="Helical" evidence="2">
    <location>
        <begin position="260"/>
        <end position="278"/>
    </location>
</feature>
<dbReference type="Proteomes" id="UP000299102">
    <property type="component" value="Unassembled WGS sequence"/>
</dbReference>
<keyword evidence="2" id="KW-1133">Transmembrane helix</keyword>
<dbReference type="InterPro" id="IPR002656">
    <property type="entry name" value="Acyl_transf_3_dom"/>
</dbReference>
<dbReference type="InterPro" id="IPR052728">
    <property type="entry name" value="O2_lipid_transport_reg"/>
</dbReference>
<keyword evidence="5" id="KW-1185">Reference proteome</keyword>
<feature type="transmembrane region" description="Helical" evidence="2">
    <location>
        <begin position="141"/>
        <end position="162"/>
    </location>
</feature>
<dbReference type="Pfam" id="PF01757">
    <property type="entry name" value="Acyl_transf_3"/>
    <property type="match status" value="1"/>
</dbReference>
<feature type="compositionally biased region" description="Polar residues" evidence="1">
    <location>
        <begin position="423"/>
        <end position="438"/>
    </location>
</feature>
<feature type="domain" description="Acyltransferase 3" evidence="3">
    <location>
        <begin position="38"/>
        <end position="273"/>
    </location>
</feature>
<feature type="compositionally biased region" description="Basic and acidic residues" evidence="1">
    <location>
        <begin position="397"/>
        <end position="406"/>
    </location>
</feature>
<reference evidence="4 5" key="1">
    <citation type="journal article" date="2019" name="Commun. Biol.">
        <title>The bagworm genome reveals a unique fibroin gene that provides high tensile strength.</title>
        <authorList>
            <person name="Kono N."/>
            <person name="Nakamura H."/>
            <person name="Ohtoshi R."/>
            <person name="Tomita M."/>
            <person name="Numata K."/>
            <person name="Arakawa K."/>
        </authorList>
    </citation>
    <scope>NUCLEOTIDE SEQUENCE [LARGE SCALE GENOMIC DNA]</scope>
</reference>
<proteinExistence type="predicted"/>
<evidence type="ECO:0000256" key="1">
    <source>
        <dbReference type="SAM" id="MobiDB-lite"/>
    </source>
</evidence>
<keyword evidence="2" id="KW-0812">Transmembrane</keyword>
<accession>A0A4C1WB37</accession>
<evidence type="ECO:0000313" key="4">
    <source>
        <dbReference type="EMBL" id="GBP48271.1"/>
    </source>
</evidence>
<feature type="transmembrane region" description="Helical" evidence="2">
    <location>
        <begin position="182"/>
        <end position="201"/>
    </location>
</feature>
<gene>
    <name evidence="4" type="ORF">EVAR_42991_1</name>
</gene>
<evidence type="ECO:0000256" key="2">
    <source>
        <dbReference type="SAM" id="Phobius"/>
    </source>
</evidence>
<feature type="region of interest" description="Disordered" evidence="1">
    <location>
        <begin position="295"/>
        <end position="315"/>
    </location>
</feature>
<organism evidence="4 5">
    <name type="scientific">Eumeta variegata</name>
    <name type="common">Bagworm moth</name>
    <name type="synonym">Eumeta japonica</name>
    <dbReference type="NCBI Taxonomy" id="151549"/>
    <lineage>
        <taxon>Eukaryota</taxon>
        <taxon>Metazoa</taxon>
        <taxon>Ecdysozoa</taxon>
        <taxon>Arthropoda</taxon>
        <taxon>Hexapoda</taxon>
        <taxon>Insecta</taxon>
        <taxon>Pterygota</taxon>
        <taxon>Neoptera</taxon>
        <taxon>Endopterygota</taxon>
        <taxon>Lepidoptera</taxon>
        <taxon>Glossata</taxon>
        <taxon>Ditrysia</taxon>
        <taxon>Tineoidea</taxon>
        <taxon>Psychidae</taxon>
        <taxon>Oiketicinae</taxon>
        <taxon>Eumeta</taxon>
    </lineage>
</organism>
<evidence type="ECO:0000259" key="3">
    <source>
        <dbReference type="Pfam" id="PF01757"/>
    </source>
</evidence>